<dbReference type="Pfam" id="PF07852">
    <property type="entry name" value="DUF1642"/>
    <property type="match status" value="1"/>
</dbReference>
<comment type="caution">
    <text evidence="1">The sequence shown here is derived from an EMBL/GenBank/DDBJ whole genome shotgun (WGS) entry which is preliminary data.</text>
</comment>
<dbReference type="EMBL" id="NGKW01000008">
    <property type="protein sequence ID" value="OTN87538.1"/>
    <property type="molecule type" value="Genomic_DNA"/>
</dbReference>
<name>A0A2C9X3A5_ENTFC</name>
<dbReference type="InterPro" id="IPR012865">
    <property type="entry name" value="DUF1642"/>
</dbReference>
<proteinExistence type="predicted"/>
<evidence type="ECO:0008006" key="3">
    <source>
        <dbReference type="Google" id="ProtNLM"/>
    </source>
</evidence>
<dbReference type="RefSeq" id="WP_086323874.1">
    <property type="nucleotide sequence ID" value="NZ_NGKW01000008.1"/>
</dbReference>
<reference evidence="1 2" key="1">
    <citation type="submission" date="2017-05" db="EMBL/GenBank/DDBJ databases">
        <title>The Genome Sequence of Enterococcus faecium 7H8_DIV0219.</title>
        <authorList>
            <consortium name="The Broad Institute Genomics Platform"/>
            <consortium name="The Broad Institute Genomic Center for Infectious Diseases"/>
            <person name="Earl A."/>
            <person name="Manson A."/>
            <person name="Schwartman J."/>
            <person name="Gilmore M."/>
            <person name="Abouelleil A."/>
            <person name="Cao P."/>
            <person name="Chapman S."/>
            <person name="Cusick C."/>
            <person name="Shea T."/>
            <person name="Young S."/>
            <person name="Neafsey D."/>
            <person name="Nusbaum C."/>
            <person name="Birren B."/>
        </authorList>
    </citation>
    <scope>NUCLEOTIDE SEQUENCE [LARGE SCALE GENOMIC DNA]</scope>
    <source>
        <strain evidence="1 2">7H8_DIV0219</strain>
    </source>
</reference>
<evidence type="ECO:0000313" key="2">
    <source>
        <dbReference type="Proteomes" id="UP000194885"/>
    </source>
</evidence>
<dbReference type="AlphaFoldDB" id="A0A2C9X3A5"/>
<evidence type="ECO:0000313" key="1">
    <source>
        <dbReference type="EMBL" id="OTN87538.1"/>
    </source>
</evidence>
<sequence>MNKQELIDKWGSKTGAPSYEISDFSINPSKNDMYIAGYGVARAEIIEDLKQLDEPQNPVVPQFVAEWIEKLRKQIVPYHFESGARFMMFIGRDFHHKKGLTLINEEIRQWLEKDGNEVILSNVIDYGYEVEKEPLYRVVINNRYLAKMSNFSDVVILVSEDEISECATESYELTEKQIKAIDERYWPFAVPVEEVAEG</sequence>
<accession>A0A2C9X3A5</accession>
<dbReference type="Proteomes" id="UP000194885">
    <property type="component" value="Unassembled WGS sequence"/>
</dbReference>
<organism evidence="1 2">
    <name type="scientific">Enterococcus faecium</name>
    <name type="common">Streptococcus faecium</name>
    <dbReference type="NCBI Taxonomy" id="1352"/>
    <lineage>
        <taxon>Bacteria</taxon>
        <taxon>Bacillati</taxon>
        <taxon>Bacillota</taxon>
        <taxon>Bacilli</taxon>
        <taxon>Lactobacillales</taxon>
        <taxon>Enterococcaceae</taxon>
        <taxon>Enterococcus</taxon>
    </lineage>
</organism>
<protein>
    <recommendedName>
        <fullName evidence="3">DUF1642 domain-containing protein</fullName>
    </recommendedName>
</protein>
<gene>
    <name evidence="1" type="ORF">A5810_002856</name>
</gene>